<evidence type="ECO:0000313" key="2">
    <source>
        <dbReference type="EMBL" id="JAD47747.1"/>
    </source>
</evidence>
<name>A0A0A9AKY9_ARUDO</name>
<reference evidence="2" key="2">
    <citation type="journal article" date="2015" name="Data Brief">
        <title>Shoot transcriptome of the giant reed, Arundo donax.</title>
        <authorList>
            <person name="Barrero R.A."/>
            <person name="Guerrero F.D."/>
            <person name="Moolhuijzen P."/>
            <person name="Goolsby J.A."/>
            <person name="Tidwell J."/>
            <person name="Bellgard S.E."/>
            <person name="Bellgard M.I."/>
        </authorList>
    </citation>
    <scope>NUCLEOTIDE SEQUENCE</scope>
    <source>
        <tissue evidence="2">Shoot tissue taken approximately 20 cm above the soil surface</tissue>
    </source>
</reference>
<accession>A0A0A9AKY9</accession>
<dbReference type="EMBL" id="GBRH01250148">
    <property type="protein sequence ID" value="JAD47747.1"/>
    <property type="molecule type" value="Transcribed_RNA"/>
</dbReference>
<reference evidence="2" key="1">
    <citation type="submission" date="2014-09" db="EMBL/GenBank/DDBJ databases">
        <authorList>
            <person name="Magalhaes I.L.F."/>
            <person name="Oliveira U."/>
            <person name="Santos F.R."/>
            <person name="Vidigal T.H.D.A."/>
            <person name="Brescovit A.D."/>
            <person name="Santos A.J."/>
        </authorList>
    </citation>
    <scope>NUCLEOTIDE SEQUENCE</scope>
    <source>
        <tissue evidence="2">Shoot tissue taken approximately 20 cm above the soil surface</tissue>
    </source>
</reference>
<feature type="chain" id="PRO_5002043914" description="Secreted protein" evidence="1">
    <location>
        <begin position="18"/>
        <end position="87"/>
    </location>
</feature>
<evidence type="ECO:0000256" key="1">
    <source>
        <dbReference type="SAM" id="SignalP"/>
    </source>
</evidence>
<protein>
    <recommendedName>
        <fullName evidence="3">Secreted protein</fullName>
    </recommendedName>
</protein>
<organism evidence="2">
    <name type="scientific">Arundo donax</name>
    <name type="common">Giant reed</name>
    <name type="synonym">Donax arundinaceus</name>
    <dbReference type="NCBI Taxonomy" id="35708"/>
    <lineage>
        <taxon>Eukaryota</taxon>
        <taxon>Viridiplantae</taxon>
        <taxon>Streptophyta</taxon>
        <taxon>Embryophyta</taxon>
        <taxon>Tracheophyta</taxon>
        <taxon>Spermatophyta</taxon>
        <taxon>Magnoliopsida</taxon>
        <taxon>Liliopsida</taxon>
        <taxon>Poales</taxon>
        <taxon>Poaceae</taxon>
        <taxon>PACMAD clade</taxon>
        <taxon>Arundinoideae</taxon>
        <taxon>Arundineae</taxon>
        <taxon>Arundo</taxon>
    </lineage>
</organism>
<proteinExistence type="predicted"/>
<keyword evidence="1" id="KW-0732">Signal</keyword>
<dbReference type="AlphaFoldDB" id="A0A0A9AKY9"/>
<evidence type="ECO:0008006" key="3">
    <source>
        <dbReference type="Google" id="ProtNLM"/>
    </source>
</evidence>
<feature type="signal peptide" evidence="1">
    <location>
        <begin position="1"/>
        <end position="17"/>
    </location>
</feature>
<sequence>MFIHCILLYGNACCSNAATHNQQCAASIPLVLTHEPVFSSTTHRVNDPVLLDSSRVQSSFRTPFGNASKFFHQLETLGKQLLLNIAK</sequence>